<evidence type="ECO:0000313" key="2">
    <source>
        <dbReference type="RefSeq" id="XP_028142453.1"/>
    </source>
</evidence>
<feature type="region of interest" description="Disordered" evidence="1">
    <location>
        <begin position="69"/>
        <end position="170"/>
    </location>
</feature>
<gene>
    <name evidence="2" type="primary">LOC114336308</name>
</gene>
<name>A0A6P7GC69_DIAVI</name>
<organism evidence="2">
    <name type="scientific">Diabrotica virgifera virgifera</name>
    <name type="common">western corn rootworm</name>
    <dbReference type="NCBI Taxonomy" id="50390"/>
    <lineage>
        <taxon>Eukaryota</taxon>
        <taxon>Metazoa</taxon>
        <taxon>Ecdysozoa</taxon>
        <taxon>Arthropoda</taxon>
        <taxon>Hexapoda</taxon>
        <taxon>Insecta</taxon>
        <taxon>Pterygota</taxon>
        <taxon>Neoptera</taxon>
        <taxon>Endopterygota</taxon>
        <taxon>Coleoptera</taxon>
        <taxon>Polyphaga</taxon>
        <taxon>Cucujiformia</taxon>
        <taxon>Chrysomeloidea</taxon>
        <taxon>Chrysomelidae</taxon>
        <taxon>Galerucinae</taxon>
        <taxon>Diabroticina</taxon>
        <taxon>Diabroticites</taxon>
        <taxon>Diabrotica</taxon>
    </lineage>
</organism>
<reference evidence="2" key="1">
    <citation type="submission" date="2025-08" db="UniProtKB">
        <authorList>
            <consortium name="RefSeq"/>
        </authorList>
    </citation>
    <scope>IDENTIFICATION</scope>
    <source>
        <tissue evidence="2">Whole insect</tissue>
    </source>
</reference>
<sequence length="170" mass="18914">MRSKQTIVAPGVRGQCKGRHPMGEAQVEFDVSYTAPDDSIAVYEMLEDDQQMLMDIEQNIANIERNLASNASASANLPYKRTPEKTLQEKRKTTLKAVRSLIRFGKQRPPKDSDNEDETANLLDESGRNSRASDIDPTSLSRAPSQSSMSSIEGETSLKAPNEKQRRTSK</sequence>
<feature type="compositionally biased region" description="Basic and acidic residues" evidence="1">
    <location>
        <begin position="81"/>
        <end position="92"/>
    </location>
</feature>
<dbReference type="RefSeq" id="XP_028142453.1">
    <property type="nucleotide sequence ID" value="XM_028286652.1"/>
</dbReference>
<accession>A0A6P7GC69</accession>
<protein>
    <submittedName>
        <fullName evidence="2">Uncharacterized protein LOC114336308</fullName>
    </submittedName>
</protein>
<feature type="compositionally biased region" description="Polar residues" evidence="1">
    <location>
        <begin position="135"/>
        <end position="154"/>
    </location>
</feature>
<feature type="compositionally biased region" description="Basic and acidic residues" evidence="1">
    <location>
        <begin position="125"/>
        <end position="134"/>
    </location>
</feature>
<proteinExistence type="predicted"/>
<dbReference type="AlphaFoldDB" id="A0A6P7GC69"/>
<dbReference type="InParanoid" id="A0A6P7GC69"/>
<feature type="compositionally biased region" description="Basic and acidic residues" evidence="1">
    <location>
        <begin position="161"/>
        <end position="170"/>
    </location>
</feature>
<evidence type="ECO:0000256" key="1">
    <source>
        <dbReference type="SAM" id="MobiDB-lite"/>
    </source>
</evidence>